<evidence type="ECO:0000313" key="1">
    <source>
        <dbReference type="EMBL" id="KAK9835716.1"/>
    </source>
</evidence>
<reference evidence="1 2" key="1">
    <citation type="journal article" date="2024" name="Nat. Commun.">
        <title>Phylogenomics reveals the evolutionary origins of lichenization in chlorophyte algae.</title>
        <authorList>
            <person name="Puginier C."/>
            <person name="Libourel C."/>
            <person name="Otte J."/>
            <person name="Skaloud P."/>
            <person name="Haon M."/>
            <person name="Grisel S."/>
            <person name="Petersen M."/>
            <person name="Berrin J.G."/>
            <person name="Delaux P.M."/>
            <person name="Dal Grande F."/>
            <person name="Keller J."/>
        </authorList>
    </citation>
    <scope>NUCLEOTIDE SEQUENCE [LARGE SCALE GENOMIC DNA]</scope>
    <source>
        <strain evidence="1 2">SAG 2145</strain>
    </source>
</reference>
<name>A0AAW1RQR2_9CHLO</name>
<dbReference type="AlphaFoldDB" id="A0AAW1RQR2"/>
<keyword evidence="2" id="KW-1185">Reference proteome</keyword>
<dbReference type="EMBL" id="JALJOS010000008">
    <property type="protein sequence ID" value="KAK9835716.1"/>
    <property type="molecule type" value="Genomic_DNA"/>
</dbReference>
<dbReference type="Proteomes" id="UP001438707">
    <property type="component" value="Unassembled WGS sequence"/>
</dbReference>
<protein>
    <submittedName>
        <fullName evidence="1">Uncharacterized protein</fullName>
    </submittedName>
</protein>
<accession>A0AAW1RQR2</accession>
<organism evidence="1 2">
    <name type="scientific">Apatococcus lobatus</name>
    <dbReference type="NCBI Taxonomy" id="904363"/>
    <lineage>
        <taxon>Eukaryota</taxon>
        <taxon>Viridiplantae</taxon>
        <taxon>Chlorophyta</taxon>
        <taxon>core chlorophytes</taxon>
        <taxon>Trebouxiophyceae</taxon>
        <taxon>Chlorellales</taxon>
        <taxon>Chlorellaceae</taxon>
        <taxon>Apatococcus</taxon>
    </lineage>
</organism>
<comment type="caution">
    <text evidence="1">The sequence shown here is derived from an EMBL/GenBank/DDBJ whole genome shotgun (WGS) entry which is preliminary data.</text>
</comment>
<evidence type="ECO:0000313" key="2">
    <source>
        <dbReference type="Proteomes" id="UP001438707"/>
    </source>
</evidence>
<sequence length="68" mass="7785">MLSISENQHRQVRQVVVQAVAGQTWQLLISSSPAVCTYVWSETRQWHIAIGTTLQQMMFLARVLCWPA</sequence>
<gene>
    <name evidence="1" type="ORF">WJX74_006551</name>
</gene>
<proteinExistence type="predicted"/>